<keyword evidence="1" id="KW-0325">Glycoprotein</keyword>
<dbReference type="Proteomes" id="UP001367508">
    <property type="component" value="Unassembled WGS sequence"/>
</dbReference>
<dbReference type="InterPro" id="IPR045897">
    <property type="entry name" value="BPI/LBP_pln"/>
</dbReference>
<dbReference type="GO" id="GO:0005615">
    <property type="term" value="C:extracellular space"/>
    <property type="evidence" value="ECO:0007669"/>
    <property type="project" value="InterPro"/>
</dbReference>
<name>A0AAN9PPQ6_CANGL</name>
<dbReference type="Pfam" id="PF02886">
    <property type="entry name" value="LBP_BPI_CETP_C"/>
    <property type="match status" value="1"/>
</dbReference>
<dbReference type="SUPFAM" id="SSF55394">
    <property type="entry name" value="Bactericidal permeability-increasing protein, BPI"/>
    <property type="match status" value="2"/>
</dbReference>
<dbReference type="FunFam" id="3.15.10.10:FF:000001">
    <property type="entry name" value="phospholipid transfer protein-like"/>
    <property type="match status" value="1"/>
</dbReference>
<evidence type="ECO:0008006" key="8">
    <source>
        <dbReference type="Google" id="ProtNLM"/>
    </source>
</evidence>
<protein>
    <recommendedName>
        <fullName evidence="8">BPI fold containing family C</fullName>
    </recommendedName>
</protein>
<evidence type="ECO:0000256" key="2">
    <source>
        <dbReference type="ARBA" id="ARBA00060933"/>
    </source>
</evidence>
<organism evidence="6 7">
    <name type="scientific">Canavalia gladiata</name>
    <name type="common">Sword bean</name>
    <name type="synonym">Dolichos gladiatus</name>
    <dbReference type="NCBI Taxonomy" id="3824"/>
    <lineage>
        <taxon>Eukaryota</taxon>
        <taxon>Viridiplantae</taxon>
        <taxon>Streptophyta</taxon>
        <taxon>Embryophyta</taxon>
        <taxon>Tracheophyta</taxon>
        <taxon>Spermatophyta</taxon>
        <taxon>Magnoliopsida</taxon>
        <taxon>eudicotyledons</taxon>
        <taxon>Gunneridae</taxon>
        <taxon>Pentapetalae</taxon>
        <taxon>rosids</taxon>
        <taxon>fabids</taxon>
        <taxon>Fabales</taxon>
        <taxon>Fabaceae</taxon>
        <taxon>Papilionoideae</taxon>
        <taxon>50 kb inversion clade</taxon>
        <taxon>NPAAA clade</taxon>
        <taxon>indigoferoid/millettioid clade</taxon>
        <taxon>Phaseoleae</taxon>
        <taxon>Canavalia</taxon>
    </lineage>
</organism>
<gene>
    <name evidence="6" type="ORF">VNO77_43078</name>
</gene>
<dbReference type="SMART" id="SM00328">
    <property type="entry name" value="BPI1"/>
    <property type="match status" value="1"/>
</dbReference>
<dbReference type="InterPro" id="IPR030675">
    <property type="entry name" value="BPI/LBP"/>
</dbReference>
<dbReference type="AlphaFoldDB" id="A0AAN9PPQ6"/>
<dbReference type="PANTHER" id="PTHR46801">
    <property type="entry name" value="OS06G0309200 PROTEIN"/>
    <property type="match status" value="1"/>
</dbReference>
<proteinExistence type="inferred from homology"/>
<feature type="domain" description="Lipid-binding serum glycoprotein C-terminal" evidence="5">
    <location>
        <begin position="276"/>
        <end position="474"/>
    </location>
</feature>
<sequence>MAPSIVFILLSTLLRVTSGYVLPNEEGFISGVISDKGLDYAKDLLIEKGIASIVLLQLPEIENSAQVPFVGNAKVVLSNITIKDIQVNSSSLRTGENGFVLVVSGATANLSMRWRYSLSSWLIPIGISDSGTASVKVKGMQVGLTVNLRNQEGTLNLTLLDYGCYVGDLSIKLDGGASWLYQLLVDAFEGNIASAVEEAISEKIREGITKLDNLLHSLPKQISLDKTAALNVSFVGNPVLSNSSIAIAINGLLTARNEALVPQSYQKGLKISSACGGLPKMIKISIHENVFKSASLVYYNAGKMQLIIDELPDQNILNTAEWRFIVPQLYKRYPNDDMQLNISVSSPPFIQVTYQDVGATIFVDITIDVLEDGEVIPVACISMEISASFAVEIIGNNIAGRLRLQKFSTYLKWSKIGKLHMRLIQSLMSSVLKTVILPYLNFKLMRGLPLPIIDGFSFQNANILYIHPWIAVCSDVSFLGDYYLSQQSPYLS</sequence>
<accession>A0AAN9PPQ6</accession>
<reference evidence="6 7" key="1">
    <citation type="submission" date="2024-01" db="EMBL/GenBank/DDBJ databases">
        <title>The genomes of 5 underutilized Papilionoideae crops provide insights into root nodulation and disease resistanc.</title>
        <authorList>
            <person name="Jiang F."/>
        </authorList>
    </citation>
    <scope>NUCLEOTIDE SEQUENCE [LARGE SCALE GENOMIC DNA]</scope>
    <source>
        <strain evidence="6">LVBAO_FW01</strain>
        <tissue evidence="6">Leaves</tissue>
    </source>
</reference>
<comment type="similarity">
    <text evidence="2">Belongs to the BPI/LBP/Plunc superfamily. BPI/LBP (TC 1.C.40) family.</text>
</comment>
<dbReference type="PIRSF" id="PIRSF002417">
    <property type="entry name" value="Lipid_binding_protein"/>
    <property type="match status" value="1"/>
</dbReference>
<keyword evidence="3" id="KW-0732">Signal</keyword>
<dbReference type="SMART" id="SM00329">
    <property type="entry name" value="BPI2"/>
    <property type="match status" value="1"/>
</dbReference>
<dbReference type="InterPro" id="IPR017943">
    <property type="entry name" value="Bactericidal_perm-incr_a/b_dom"/>
</dbReference>
<dbReference type="PANTHER" id="PTHR46801:SF2">
    <property type="entry name" value="LIPOPOLYSACCHARIDE-BINDING PROTEIN"/>
    <property type="match status" value="1"/>
</dbReference>
<dbReference type="Gene3D" id="3.15.10.10">
    <property type="entry name" value="Bactericidal permeability-increasing protein, domain 1"/>
    <property type="match status" value="1"/>
</dbReference>
<dbReference type="Pfam" id="PF01273">
    <property type="entry name" value="LBP_BPI_CETP"/>
    <property type="match status" value="1"/>
</dbReference>
<comment type="caution">
    <text evidence="6">The sequence shown here is derived from an EMBL/GenBank/DDBJ whole genome shotgun (WGS) entry which is preliminary data.</text>
</comment>
<evidence type="ECO:0000313" key="7">
    <source>
        <dbReference type="Proteomes" id="UP001367508"/>
    </source>
</evidence>
<evidence type="ECO:0000256" key="1">
    <source>
        <dbReference type="ARBA" id="ARBA00023180"/>
    </source>
</evidence>
<evidence type="ECO:0000259" key="4">
    <source>
        <dbReference type="SMART" id="SM00328"/>
    </source>
</evidence>
<dbReference type="InterPro" id="IPR001124">
    <property type="entry name" value="Lipid-bd_serum_glycop_C"/>
</dbReference>
<dbReference type="Gene3D" id="3.15.20.10">
    <property type="entry name" value="Bactericidal permeability-increasing protein, domain 2"/>
    <property type="match status" value="1"/>
</dbReference>
<dbReference type="GO" id="GO:0008289">
    <property type="term" value="F:lipid binding"/>
    <property type="evidence" value="ECO:0007669"/>
    <property type="project" value="InterPro"/>
</dbReference>
<feature type="signal peptide" evidence="3">
    <location>
        <begin position="1"/>
        <end position="19"/>
    </location>
</feature>
<evidence type="ECO:0000259" key="5">
    <source>
        <dbReference type="SMART" id="SM00329"/>
    </source>
</evidence>
<dbReference type="EMBL" id="JAYMYQ010000011">
    <property type="protein sequence ID" value="KAK7305178.1"/>
    <property type="molecule type" value="Genomic_DNA"/>
</dbReference>
<feature type="chain" id="PRO_5043006472" description="BPI fold containing family C" evidence="3">
    <location>
        <begin position="20"/>
        <end position="492"/>
    </location>
</feature>
<keyword evidence="7" id="KW-1185">Reference proteome</keyword>
<feature type="domain" description="Lipid-binding serum glycoprotein N-terminal" evidence="4">
    <location>
        <begin position="33"/>
        <end position="258"/>
    </location>
</feature>
<evidence type="ECO:0000256" key="3">
    <source>
        <dbReference type="SAM" id="SignalP"/>
    </source>
</evidence>
<dbReference type="InterPro" id="IPR017942">
    <property type="entry name" value="Lipid-bd_serum_glycop_N"/>
</dbReference>
<evidence type="ECO:0000313" key="6">
    <source>
        <dbReference type="EMBL" id="KAK7305178.1"/>
    </source>
</evidence>